<evidence type="ECO:0000259" key="6">
    <source>
        <dbReference type="Pfam" id="PF00891"/>
    </source>
</evidence>
<dbReference type="PIRSF" id="PIRSF005739">
    <property type="entry name" value="O-mtase"/>
    <property type="match status" value="1"/>
</dbReference>
<name>A0A251UYW6_HELAN</name>
<dbReference type="STRING" id="4232.A0A251UYW6"/>
<dbReference type="InterPro" id="IPR012967">
    <property type="entry name" value="COMT_dimerisation"/>
</dbReference>
<dbReference type="Pfam" id="PF08100">
    <property type="entry name" value="Dimerisation"/>
    <property type="match status" value="1"/>
</dbReference>
<dbReference type="GO" id="GO:0032259">
    <property type="term" value="P:methylation"/>
    <property type="evidence" value="ECO:0000318"/>
    <property type="project" value="GO_Central"/>
</dbReference>
<dbReference type="InterPro" id="IPR036388">
    <property type="entry name" value="WH-like_DNA-bd_sf"/>
</dbReference>
<dbReference type="Gene3D" id="1.10.10.10">
    <property type="entry name" value="Winged helix-like DNA-binding domain superfamily/Winged helix DNA-binding domain"/>
    <property type="match status" value="1"/>
</dbReference>
<dbReference type="GO" id="GO:0046983">
    <property type="term" value="F:protein dimerization activity"/>
    <property type="evidence" value="ECO:0007669"/>
    <property type="project" value="InterPro"/>
</dbReference>
<feature type="domain" description="O-methyltransferase C-terminal" evidence="6">
    <location>
        <begin position="149"/>
        <end position="354"/>
    </location>
</feature>
<dbReference type="EMBL" id="MNCJ02000331">
    <property type="protein sequence ID" value="KAF5759893.1"/>
    <property type="molecule type" value="Genomic_DNA"/>
</dbReference>
<dbReference type="Pfam" id="PF00891">
    <property type="entry name" value="Methyltransf_2"/>
    <property type="match status" value="1"/>
</dbReference>
<dbReference type="FunFam" id="3.40.50.150:FF:000061">
    <property type="entry name" value="Caffeic acid O-methyltransferase"/>
    <property type="match status" value="1"/>
</dbReference>
<dbReference type="InParanoid" id="A0A251UYW6"/>
<dbReference type="Proteomes" id="UP000215914">
    <property type="component" value="Chromosome 4"/>
</dbReference>
<evidence type="ECO:0000259" key="7">
    <source>
        <dbReference type="Pfam" id="PF08100"/>
    </source>
</evidence>
<evidence type="ECO:0000256" key="4">
    <source>
        <dbReference type="ARBA" id="ARBA00034481"/>
    </source>
</evidence>
<feature type="active site" description="Proton acceptor" evidence="5">
    <location>
        <position position="278"/>
    </location>
</feature>
<keyword evidence="2 9" id="KW-0808">Transferase</keyword>
<dbReference type="FunFam" id="1.10.10.10:FF:000357">
    <property type="entry name" value="Caffeic acid 3-O-methyltransferase"/>
    <property type="match status" value="1"/>
</dbReference>
<organism evidence="9 10">
    <name type="scientific">Helianthus annuus</name>
    <name type="common">Common sunflower</name>
    <dbReference type="NCBI Taxonomy" id="4232"/>
    <lineage>
        <taxon>Eukaryota</taxon>
        <taxon>Viridiplantae</taxon>
        <taxon>Streptophyta</taxon>
        <taxon>Embryophyta</taxon>
        <taxon>Tracheophyta</taxon>
        <taxon>Spermatophyta</taxon>
        <taxon>Magnoliopsida</taxon>
        <taxon>eudicotyledons</taxon>
        <taxon>Gunneridae</taxon>
        <taxon>Pentapetalae</taxon>
        <taxon>asterids</taxon>
        <taxon>campanulids</taxon>
        <taxon>Asterales</taxon>
        <taxon>Asteraceae</taxon>
        <taxon>Asteroideae</taxon>
        <taxon>Heliantheae alliance</taxon>
        <taxon>Heliantheae</taxon>
        <taxon>Helianthus</taxon>
    </lineage>
</organism>
<dbReference type="OMA" id="VIMMTQI"/>
<dbReference type="SUPFAM" id="SSF53335">
    <property type="entry name" value="S-adenosyl-L-methionine-dependent methyltransferases"/>
    <property type="match status" value="1"/>
</dbReference>
<evidence type="ECO:0000313" key="8">
    <source>
        <dbReference type="EMBL" id="KAF5759893.1"/>
    </source>
</evidence>
<dbReference type="CDD" id="cd02440">
    <property type="entry name" value="AdoMet_MTases"/>
    <property type="match status" value="1"/>
</dbReference>
<accession>A0A251UYW6</accession>
<reference evidence="8" key="3">
    <citation type="submission" date="2020-06" db="EMBL/GenBank/DDBJ databases">
        <title>Helianthus annuus Genome sequencing and assembly Release 2.</title>
        <authorList>
            <person name="Gouzy J."/>
            <person name="Langlade N."/>
            <person name="Munos S."/>
        </authorList>
    </citation>
    <scope>NUCLEOTIDE SEQUENCE</scope>
    <source>
        <tissue evidence="8">Leaves</tissue>
    </source>
</reference>
<evidence type="ECO:0000256" key="3">
    <source>
        <dbReference type="ARBA" id="ARBA00022691"/>
    </source>
</evidence>
<dbReference type="GO" id="GO:0047763">
    <property type="term" value="F:caffeate O-methyltransferase activity"/>
    <property type="evidence" value="ECO:0007669"/>
    <property type="project" value="UniProtKB-EC"/>
</dbReference>
<evidence type="ECO:0000313" key="10">
    <source>
        <dbReference type="Proteomes" id="UP000215914"/>
    </source>
</evidence>
<dbReference type="InterPro" id="IPR016461">
    <property type="entry name" value="COMT-like"/>
</dbReference>
<dbReference type="GO" id="GO:0008757">
    <property type="term" value="F:S-adenosylmethionine-dependent methyltransferase activity"/>
    <property type="evidence" value="ECO:0000318"/>
    <property type="project" value="GO_Central"/>
</dbReference>
<evidence type="ECO:0000256" key="2">
    <source>
        <dbReference type="ARBA" id="ARBA00022679"/>
    </source>
</evidence>
<dbReference type="PROSITE" id="PS51683">
    <property type="entry name" value="SAM_OMT_II"/>
    <property type="match status" value="1"/>
</dbReference>
<dbReference type="SUPFAM" id="SSF46785">
    <property type="entry name" value="Winged helix' DNA-binding domain"/>
    <property type="match status" value="1"/>
</dbReference>
<keyword evidence="3" id="KW-0949">S-adenosyl-L-methionine</keyword>
<evidence type="ECO:0000256" key="5">
    <source>
        <dbReference type="PIRSR" id="PIRSR005739-1"/>
    </source>
</evidence>
<dbReference type="AlphaFoldDB" id="A0A251UYW6"/>
<dbReference type="OrthoDB" id="1606438at2759"/>
<reference evidence="8 10" key="1">
    <citation type="journal article" date="2017" name="Nature">
        <title>The sunflower genome provides insights into oil metabolism, flowering and Asterid evolution.</title>
        <authorList>
            <person name="Badouin H."/>
            <person name="Gouzy J."/>
            <person name="Grassa C.J."/>
            <person name="Murat F."/>
            <person name="Staton S.E."/>
            <person name="Cottret L."/>
            <person name="Lelandais-Briere C."/>
            <person name="Owens G.L."/>
            <person name="Carrere S."/>
            <person name="Mayjonade B."/>
            <person name="Legrand L."/>
            <person name="Gill N."/>
            <person name="Kane N.C."/>
            <person name="Bowers J.E."/>
            <person name="Hubner S."/>
            <person name="Bellec A."/>
            <person name="Berard A."/>
            <person name="Berges H."/>
            <person name="Blanchet N."/>
            <person name="Boniface M.C."/>
            <person name="Brunel D."/>
            <person name="Catrice O."/>
            <person name="Chaidir N."/>
            <person name="Claudel C."/>
            <person name="Donnadieu C."/>
            <person name="Faraut T."/>
            <person name="Fievet G."/>
            <person name="Helmstetter N."/>
            <person name="King M."/>
            <person name="Knapp S.J."/>
            <person name="Lai Z."/>
            <person name="Le Paslier M.C."/>
            <person name="Lippi Y."/>
            <person name="Lorenzon L."/>
            <person name="Mandel J.R."/>
            <person name="Marage G."/>
            <person name="Marchand G."/>
            <person name="Marquand E."/>
            <person name="Bret-Mestries E."/>
            <person name="Morien E."/>
            <person name="Nambeesan S."/>
            <person name="Nguyen T."/>
            <person name="Pegot-Espagnet P."/>
            <person name="Pouilly N."/>
            <person name="Raftis F."/>
            <person name="Sallet E."/>
            <person name="Schiex T."/>
            <person name="Thomas J."/>
            <person name="Vandecasteele C."/>
            <person name="Vares D."/>
            <person name="Vear F."/>
            <person name="Vautrin S."/>
            <person name="Crespi M."/>
            <person name="Mangin B."/>
            <person name="Burke J.M."/>
            <person name="Salse J."/>
            <person name="Munos S."/>
            <person name="Vincourt P."/>
            <person name="Rieseberg L.H."/>
            <person name="Langlade N.B."/>
        </authorList>
    </citation>
    <scope>NUCLEOTIDE SEQUENCE [LARGE SCALE GENOMIC DNA]</scope>
    <source>
        <strain evidence="10">cv. SF193</strain>
        <tissue evidence="8">Leaves</tissue>
    </source>
</reference>
<comment type="similarity">
    <text evidence="4">Belongs to the class I-like SAM-binding methyltransferase superfamily. Cation-independent O-methyltransferase family. COMT subfamily.</text>
</comment>
<feature type="domain" description="O-methyltransferase dimerisation" evidence="7">
    <location>
        <begin position="34"/>
        <end position="125"/>
    </location>
</feature>
<reference evidence="9" key="2">
    <citation type="submission" date="2017-02" db="EMBL/GenBank/DDBJ databases">
        <title>Sunflower complete genome.</title>
        <authorList>
            <person name="Langlade N."/>
            <person name="Munos S."/>
        </authorList>
    </citation>
    <scope>NUCLEOTIDE SEQUENCE [LARGE SCALE GENOMIC DNA]</scope>
    <source>
        <tissue evidence="9">Leaves</tissue>
    </source>
</reference>
<gene>
    <name evidence="9" type="primary">COMT1</name>
    <name evidence="9" type="ORF">HannXRQ_Chr04g0101071</name>
    <name evidence="8" type="ORF">HanXRQr2_Chr16g0746901</name>
</gene>
<keyword evidence="10" id="KW-1185">Reference proteome</keyword>
<evidence type="ECO:0000256" key="1">
    <source>
        <dbReference type="ARBA" id="ARBA00022603"/>
    </source>
</evidence>
<dbReference type="Gene3D" id="3.40.50.150">
    <property type="entry name" value="Vaccinia Virus protein VP39"/>
    <property type="match status" value="1"/>
</dbReference>
<proteinExistence type="inferred from homology"/>
<dbReference type="GO" id="GO:0009805">
    <property type="term" value="P:coumarin biosynthetic process"/>
    <property type="evidence" value="ECO:0007669"/>
    <property type="project" value="UniProtKB-ARBA"/>
</dbReference>
<dbReference type="InterPro" id="IPR036390">
    <property type="entry name" value="WH_DNA-bd_sf"/>
</dbReference>
<keyword evidence="1 9" id="KW-0489">Methyltransferase</keyword>
<dbReference type="InterPro" id="IPR029063">
    <property type="entry name" value="SAM-dependent_MTases_sf"/>
</dbReference>
<dbReference type="GO" id="GO:0008171">
    <property type="term" value="F:O-methyltransferase activity"/>
    <property type="evidence" value="ECO:0000318"/>
    <property type="project" value="GO_Central"/>
</dbReference>
<sequence>MRAGMECHKLLTTNKNSDKSCVKMGSEDNFTYAMELIHATTLSMVLVNTVKLKVLETIAKVGSDARLSARDIASRLSIPNQDAPDMIDRMLRLLATHSIVTCTEGVHESKPVRVYGLTPVGKYFIPNEEGISLGPFAQLIQDKVFVDSWFELEDAVLNGGVPFDKVHGAHSFEYPALDARFNKVFNQAMLNHTTILMKEILEHYRGFDNLERVVDVGGGLGHTLAMIISKHPNIKGINFDLPHVTQQAQLYEGIDHVGGDMFKEVPEGDAIFMKWILHDWSDDHCIKLLKNCYKALPKNGKVIIIEAILPFLPDTSSNVKVNTHMDVLMMTQNTGGKERTEDEFLALAKSAGFKGIKKECFLRNFWVMEFYK</sequence>
<dbReference type="EC" id="2.1.1.68" evidence="8"/>
<protein>
    <submittedName>
        <fullName evidence="8">Caffeate O-methyltransferase</fullName>
        <ecNumber evidence="8">2.1.1.68</ecNumber>
    </submittedName>
    <submittedName>
        <fullName evidence="9">Putative caffeic acid 3-O-methyltransferase</fullName>
    </submittedName>
</protein>
<dbReference type="Gramene" id="mRNA:HanXRQr2_Chr16g0746901">
    <property type="protein sequence ID" value="mRNA:HanXRQr2_Chr16g0746901"/>
    <property type="gene ID" value="HanXRQr2_Chr16g0746901"/>
</dbReference>
<evidence type="ECO:0000313" key="9">
    <source>
        <dbReference type="EMBL" id="OTG27531.1"/>
    </source>
</evidence>
<dbReference type="InterPro" id="IPR001077">
    <property type="entry name" value="COMT_C"/>
</dbReference>
<dbReference type="EMBL" id="CM007893">
    <property type="protein sequence ID" value="OTG27531.1"/>
    <property type="molecule type" value="Genomic_DNA"/>
</dbReference>
<dbReference type="PANTHER" id="PTHR11746">
    <property type="entry name" value="O-METHYLTRANSFERASE"/>
    <property type="match status" value="1"/>
</dbReference>